<dbReference type="STRING" id="542762.A0A4S4D8T9"/>
<organism evidence="3 4">
    <name type="scientific">Camellia sinensis var. sinensis</name>
    <name type="common">China tea</name>
    <dbReference type="NCBI Taxonomy" id="542762"/>
    <lineage>
        <taxon>Eukaryota</taxon>
        <taxon>Viridiplantae</taxon>
        <taxon>Streptophyta</taxon>
        <taxon>Embryophyta</taxon>
        <taxon>Tracheophyta</taxon>
        <taxon>Spermatophyta</taxon>
        <taxon>Magnoliopsida</taxon>
        <taxon>eudicotyledons</taxon>
        <taxon>Gunneridae</taxon>
        <taxon>Pentapetalae</taxon>
        <taxon>asterids</taxon>
        <taxon>Ericales</taxon>
        <taxon>Theaceae</taxon>
        <taxon>Camellia</taxon>
    </lineage>
</organism>
<dbReference type="SMART" id="SM00672">
    <property type="entry name" value="CAP10"/>
    <property type="match status" value="1"/>
</dbReference>
<dbReference type="InterPro" id="IPR051091">
    <property type="entry name" value="O-Glucosyltr/Glycosyltrsf_90"/>
</dbReference>
<accession>A0A4S4D8T9</accession>
<evidence type="ECO:0000313" key="4">
    <source>
        <dbReference type="Proteomes" id="UP000306102"/>
    </source>
</evidence>
<comment type="caution">
    <text evidence="3">The sequence shown here is derived from an EMBL/GenBank/DDBJ whole genome shotgun (WGS) entry which is preliminary data.</text>
</comment>
<evidence type="ECO:0000313" key="3">
    <source>
        <dbReference type="EMBL" id="THF97855.1"/>
    </source>
</evidence>
<name>A0A4S4D8T9_CAMSN</name>
<keyword evidence="1" id="KW-1133">Transmembrane helix</keyword>
<proteinExistence type="predicted"/>
<dbReference type="PANTHER" id="PTHR12203">
    <property type="entry name" value="KDEL LYS-ASP-GLU-LEU CONTAINING - RELATED"/>
    <property type="match status" value="1"/>
</dbReference>
<keyword evidence="1" id="KW-0812">Transmembrane</keyword>
<keyword evidence="1" id="KW-0472">Membrane</keyword>
<gene>
    <name evidence="3" type="ORF">TEA_020764</name>
</gene>
<dbReference type="Pfam" id="PF05686">
    <property type="entry name" value="Glyco_transf_90"/>
    <property type="match status" value="4"/>
</dbReference>
<dbReference type="InterPro" id="IPR006598">
    <property type="entry name" value="CAP10"/>
</dbReference>
<dbReference type="AlphaFoldDB" id="A0A4S4D8T9"/>
<evidence type="ECO:0000256" key="1">
    <source>
        <dbReference type="SAM" id="Phobius"/>
    </source>
</evidence>
<dbReference type="EMBL" id="SDRB02012410">
    <property type="protein sequence ID" value="THF97855.1"/>
    <property type="molecule type" value="Genomic_DNA"/>
</dbReference>
<feature type="transmembrane region" description="Helical" evidence="1">
    <location>
        <begin position="37"/>
        <end position="60"/>
    </location>
</feature>
<evidence type="ECO:0000259" key="2">
    <source>
        <dbReference type="SMART" id="SM00672"/>
    </source>
</evidence>
<reference evidence="3 4" key="1">
    <citation type="journal article" date="2018" name="Proc. Natl. Acad. Sci. U.S.A.">
        <title>Draft genome sequence of Camellia sinensis var. sinensis provides insights into the evolution of the tea genome and tea quality.</title>
        <authorList>
            <person name="Wei C."/>
            <person name="Yang H."/>
            <person name="Wang S."/>
            <person name="Zhao J."/>
            <person name="Liu C."/>
            <person name="Gao L."/>
            <person name="Xia E."/>
            <person name="Lu Y."/>
            <person name="Tai Y."/>
            <person name="She G."/>
            <person name="Sun J."/>
            <person name="Cao H."/>
            <person name="Tong W."/>
            <person name="Gao Q."/>
            <person name="Li Y."/>
            <person name="Deng W."/>
            <person name="Jiang X."/>
            <person name="Wang W."/>
            <person name="Chen Q."/>
            <person name="Zhang S."/>
            <person name="Li H."/>
            <person name="Wu J."/>
            <person name="Wang P."/>
            <person name="Li P."/>
            <person name="Shi C."/>
            <person name="Zheng F."/>
            <person name="Jian J."/>
            <person name="Huang B."/>
            <person name="Shan D."/>
            <person name="Shi M."/>
            <person name="Fang C."/>
            <person name="Yue Y."/>
            <person name="Li F."/>
            <person name="Li D."/>
            <person name="Wei S."/>
            <person name="Han B."/>
            <person name="Jiang C."/>
            <person name="Yin Y."/>
            <person name="Xia T."/>
            <person name="Zhang Z."/>
            <person name="Bennetzen J.L."/>
            <person name="Zhao S."/>
            <person name="Wan X."/>
        </authorList>
    </citation>
    <scope>NUCLEOTIDE SEQUENCE [LARGE SCALE GENOMIC DNA]</scope>
    <source>
        <strain evidence="4">cv. Shuchazao</strain>
        <tissue evidence="3">Leaf</tissue>
    </source>
</reference>
<dbReference type="Proteomes" id="UP000306102">
    <property type="component" value="Unassembled WGS sequence"/>
</dbReference>
<keyword evidence="4" id="KW-1185">Reference proteome</keyword>
<feature type="domain" description="Glycosyl transferase CAP10" evidence="2">
    <location>
        <begin position="187"/>
        <end position="522"/>
    </location>
</feature>
<sequence>MEEENIHHANHGYLLHGARICSVFLSKMVELPMKAGAPVRASIIVFLILLIGAFISLHWIDVVPPTISGISLQKTILPSNSSDTYLHGINCSITCPTHSSATNKSDESSSSSGTCPEYFRWIHQDLNPWKEKGITKEMVESAGSKAYIRIVVVNGRVYWKKLKWVFQTRDVFNIWGILQLLRLYPGKLPDLDIMFECGDQPVIQKSDYGGSNANNVTPMFHYCGSDSTFDIVFPDWPEIHIKPWETLRKDLEEGNKRVKWIDRIPYAYWKGNPRTGLVRNELLKCNLTDRHDWRALIYDLVFSPSGGGTKPCSRNAKADNMCKARGPVTLFGAICVNFLWGDRSQRGWGLMCKKFHIGLGGGTKSCGRNAKADNMYEAREPVVLFGAVCGNSLRGDQSQRDWGLLCGKSHIGLYKIYAEGNAWSVSEKYILACDSMSLLVTPHYYDFFTRSLLPSIHYWPINENNMCKSIKSAVNWGNKHPQKVQEIGKAGSKFIQEELKMKNVYDYMFHLLYEYGKLLKYKPTVPEGSVEVCLETMACSGPELEKTFKMSSRVSGPADTSPCTMPPPYDPTTLQSFLERKSNLAKQSFQSPNTDISLQKTFLPSITSTTSPIGINCSITCPENSPVVVKDEESSSSKACPKYFRWIQQDLNPWKEKGITKQMVESAESNPHMRIVIVNGRVYVKKLRPELKIKLWETFKKDLEEGNHRVKWIDRIPYAYWKGNSRVSLVRKGLHKCNATHKHDWGALIYELFKSSFNLVIQFGNYGGDVVVAATAKGRGGETRKI</sequence>
<dbReference type="PANTHER" id="PTHR12203:SF108">
    <property type="entry name" value="O-GLUCOSYLTRANSFERASE RUMI HOMOLOG"/>
    <property type="match status" value="1"/>
</dbReference>
<protein>
    <recommendedName>
        <fullName evidence="2">Glycosyl transferase CAP10 domain-containing protein</fullName>
    </recommendedName>
</protein>